<proteinExistence type="predicted"/>
<reference evidence="2 3" key="1">
    <citation type="journal article" date="2018" name="Mol. Biol. Evol.">
        <title>Analysis of the draft genome of the red seaweed Gracilariopsis chorda provides insights into genome size evolution in Rhodophyta.</title>
        <authorList>
            <person name="Lee J."/>
            <person name="Yang E.C."/>
            <person name="Graf L."/>
            <person name="Yang J.H."/>
            <person name="Qiu H."/>
            <person name="Zel Zion U."/>
            <person name="Chan C.X."/>
            <person name="Stephens T.G."/>
            <person name="Weber A.P.M."/>
            <person name="Boo G.H."/>
            <person name="Boo S.M."/>
            <person name="Kim K.M."/>
            <person name="Shin Y."/>
            <person name="Jung M."/>
            <person name="Lee S.J."/>
            <person name="Yim H.S."/>
            <person name="Lee J.H."/>
            <person name="Bhattacharya D."/>
            <person name="Yoon H.S."/>
        </authorList>
    </citation>
    <scope>NUCLEOTIDE SEQUENCE [LARGE SCALE GENOMIC DNA]</scope>
    <source>
        <strain evidence="2 3">SKKU-2015</strain>
        <tissue evidence="2">Whole body</tissue>
    </source>
</reference>
<keyword evidence="3" id="KW-1185">Reference proteome</keyword>
<comment type="caution">
    <text evidence="2">The sequence shown here is derived from an EMBL/GenBank/DDBJ whole genome shotgun (WGS) entry which is preliminary data.</text>
</comment>
<accession>A0A2V3ICS2</accession>
<gene>
    <name evidence="2" type="ORF">BWQ96_10448</name>
</gene>
<feature type="region of interest" description="Disordered" evidence="1">
    <location>
        <begin position="159"/>
        <end position="194"/>
    </location>
</feature>
<feature type="region of interest" description="Disordered" evidence="1">
    <location>
        <begin position="59"/>
        <end position="97"/>
    </location>
</feature>
<evidence type="ECO:0000313" key="2">
    <source>
        <dbReference type="EMBL" id="PXF39838.1"/>
    </source>
</evidence>
<dbReference type="AlphaFoldDB" id="A0A2V3ICS2"/>
<sequence length="221" mass="24594">MHLAYWSYLVESNADILRGNSYGRGKYCGVSCCRRAGALRLWGAAKKPGPLRVINKRKTIGKRKGDDPESVQRGCTNDDGEQHRRTIQRDSDDAYADDDKPVVLQVEGRGTVLRGVIEYYDPGRRLHWVNTGSGGTWLSLRGVPLNFMLSESYEAPHHNVFEHSPKPTSKSIPEHGRPEDGAGTSPVVGSGRHVCSPAPLAPSNLFSRRNNSPFDYFRFNL</sequence>
<dbReference type="Proteomes" id="UP000247409">
    <property type="component" value="Unassembled WGS sequence"/>
</dbReference>
<organism evidence="2 3">
    <name type="scientific">Gracilariopsis chorda</name>
    <dbReference type="NCBI Taxonomy" id="448386"/>
    <lineage>
        <taxon>Eukaryota</taxon>
        <taxon>Rhodophyta</taxon>
        <taxon>Florideophyceae</taxon>
        <taxon>Rhodymeniophycidae</taxon>
        <taxon>Gracilariales</taxon>
        <taxon>Gracilariaceae</taxon>
        <taxon>Gracilariopsis</taxon>
    </lineage>
</organism>
<protein>
    <submittedName>
        <fullName evidence="2">Uncharacterized protein</fullName>
    </submittedName>
</protein>
<evidence type="ECO:0000313" key="3">
    <source>
        <dbReference type="Proteomes" id="UP000247409"/>
    </source>
</evidence>
<feature type="compositionally biased region" description="Basic and acidic residues" evidence="1">
    <location>
        <begin position="80"/>
        <end position="97"/>
    </location>
</feature>
<evidence type="ECO:0000256" key="1">
    <source>
        <dbReference type="SAM" id="MobiDB-lite"/>
    </source>
</evidence>
<name>A0A2V3ICS2_9FLOR</name>
<dbReference type="EMBL" id="NBIV01000422">
    <property type="protein sequence ID" value="PXF39838.1"/>
    <property type="molecule type" value="Genomic_DNA"/>
</dbReference>